<proteinExistence type="predicted"/>
<evidence type="ECO:0000313" key="1">
    <source>
        <dbReference type="EMBL" id="WCZ33251.1"/>
    </source>
</evidence>
<name>A0ABY7UA42_9CORY</name>
<organism evidence="1 2">
    <name type="scientific">Corynebacterium massiliense DSM 45435</name>
    <dbReference type="NCBI Taxonomy" id="1121364"/>
    <lineage>
        <taxon>Bacteria</taxon>
        <taxon>Bacillati</taxon>
        <taxon>Actinomycetota</taxon>
        <taxon>Actinomycetes</taxon>
        <taxon>Mycobacteriales</taxon>
        <taxon>Corynebacteriaceae</taxon>
        <taxon>Corynebacterium</taxon>
    </lineage>
</organism>
<accession>A0ABY7UA42</accession>
<gene>
    <name evidence="1" type="ORF">CMASS_09195</name>
</gene>
<dbReference type="EMBL" id="CP063189">
    <property type="protein sequence ID" value="WCZ33251.1"/>
    <property type="molecule type" value="Genomic_DNA"/>
</dbReference>
<protein>
    <submittedName>
        <fullName evidence="1">Uncharacterized protein</fullName>
    </submittedName>
</protein>
<evidence type="ECO:0000313" key="2">
    <source>
        <dbReference type="Proteomes" id="UP001220064"/>
    </source>
</evidence>
<reference evidence="1 2" key="1">
    <citation type="submission" date="2020-10" db="EMBL/GenBank/DDBJ databases">
        <title>Complete genome sequence of Corynebacterium massiliense DSM 45435, type strain of Corynebacterium massiliense.</title>
        <authorList>
            <person name="Busche T."/>
            <person name="Kalinowski J."/>
            <person name="Ruckert C."/>
        </authorList>
    </citation>
    <scope>NUCLEOTIDE SEQUENCE [LARGE SCALE GENOMIC DNA]</scope>
    <source>
        <strain evidence="1 2">DSM 45435</strain>
    </source>
</reference>
<dbReference type="Proteomes" id="UP001220064">
    <property type="component" value="Chromosome"/>
</dbReference>
<sequence length="61" mass="6806">METLPRRREKSNLDYVLSSDLDFGFSTIENLFTNGFTDLYSVVKPIVSIAEGASKLLGMFA</sequence>
<dbReference type="RefSeq" id="WP_022862952.1">
    <property type="nucleotide sequence ID" value="NZ_ATVG01000005.1"/>
</dbReference>
<keyword evidence="2" id="KW-1185">Reference proteome</keyword>